<proteinExistence type="predicted"/>
<name>A0ABZ2MSI9_9BACI</name>
<keyword evidence="3" id="KW-1185">Reference proteome</keyword>
<dbReference type="EMBL" id="CP147403">
    <property type="protein sequence ID" value="WXB88338.1"/>
    <property type="molecule type" value="Genomic_DNA"/>
</dbReference>
<organism evidence="2 3">
    <name type="scientific">Metabacillus rhizosphaerae</name>
    <dbReference type="NCBI Taxonomy" id="3117747"/>
    <lineage>
        <taxon>Bacteria</taxon>
        <taxon>Bacillati</taxon>
        <taxon>Bacillota</taxon>
        <taxon>Bacilli</taxon>
        <taxon>Bacillales</taxon>
        <taxon>Bacillaceae</taxon>
        <taxon>Metabacillus</taxon>
    </lineage>
</organism>
<sequence length="44" mass="5364">MEDLMMLSEETCCSTQEKERDNYPSDLQDKLIKRMNRKRVQLKE</sequence>
<accession>A0ABZ2MSI9</accession>
<evidence type="ECO:0000256" key="1">
    <source>
        <dbReference type="SAM" id="MobiDB-lite"/>
    </source>
</evidence>
<evidence type="ECO:0000313" key="3">
    <source>
        <dbReference type="Proteomes" id="UP001368328"/>
    </source>
</evidence>
<dbReference type="Proteomes" id="UP001368328">
    <property type="component" value="Chromosome"/>
</dbReference>
<dbReference type="RefSeq" id="WP_338787228.1">
    <property type="nucleotide sequence ID" value="NZ_CP147403.1"/>
</dbReference>
<evidence type="ECO:0000313" key="2">
    <source>
        <dbReference type="EMBL" id="WXB88338.1"/>
    </source>
</evidence>
<reference evidence="2 3" key="1">
    <citation type="submission" date="2024-02" db="EMBL/GenBank/DDBJ databases">
        <title>Seven novel Bacillus-like species.</title>
        <authorList>
            <person name="Liu G."/>
        </authorList>
    </citation>
    <scope>NUCLEOTIDE SEQUENCE [LARGE SCALE GENOMIC DNA]</scope>
    <source>
        <strain evidence="2 3">FJAT-53654</strain>
    </source>
</reference>
<protein>
    <submittedName>
        <fullName evidence="2">Uncharacterized protein</fullName>
    </submittedName>
</protein>
<gene>
    <name evidence="2" type="ORF">WCV66_24585</name>
</gene>
<feature type="region of interest" description="Disordered" evidence="1">
    <location>
        <begin position="1"/>
        <end position="23"/>
    </location>
</feature>